<comment type="function">
    <text evidence="7">Catalyzes the ATP-dependent amidation of the two carboxylate groups at positions a and c of cobyrinate, using either L-glutamine or ammonia as the nitrogen source.</text>
</comment>
<comment type="caution">
    <text evidence="10">The sequence shown here is derived from an EMBL/GenBank/DDBJ whole genome shotgun (WGS) entry which is preliminary data.</text>
</comment>
<dbReference type="EMBL" id="JAJFAT010000012">
    <property type="protein sequence ID" value="MCC3145476.1"/>
    <property type="molecule type" value="Genomic_DNA"/>
</dbReference>
<dbReference type="RefSeq" id="WP_229346180.1">
    <property type="nucleotide sequence ID" value="NZ_JAJFAT010000012.1"/>
</dbReference>
<keyword evidence="11" id="KW-1185">Reference proteome</keyword>
<evidence type="ECO:0000256" key="5">
    <source>
        <dbReference type="ARBA" id="ARBA00022842"/>
    </source>
</evidence>
<name>A0AAW4X0Z4_9FIRM</name>
<dbReference type="EC" id="6.3.5.11" evidence="7"/>
<dbReference type="SUPFAM" id="SSF52540">
    <property type="entry name" value="P-loop containing nucleoside triphosphate hydrolases"/>
    <property type="match status" value="1"/>
</dbReference>
<keyword evidence="4 7" id="KW-0067">ATP-binding</keyword>
<keyword evidence="2 7" id="KW-0436">Ligase</keyword>
<gene>
    <name evidence="7" type="primary">cbiA</name>
    <name evidence="10" type="ORF">LJ207_09090</name>
</gene>
<dbReference type="Pfam" id="PF07685">
    <property type="entry name" value="GATase_3"/>
    <property type="match status" value="1"/>
</dbReference>
<keyword evidence="5 7" id="KW-0460">Magnesium</keyword>
<protein>
    <recommendedName>
        <fullName evidence="7">Cobyrinate a,c-diamide synthase</fullName>
        <ecNumber evidence="7">6.3.5.11</ecNumber>
    </recommendedName>
    <alternativeName>
        <fullName evidence="7">Cobyrinic acid a,c-diamide synthetase</fullName>
    </alternativeName>
</protein>
<evidence type="ECO:0000259" key="8">
    <source>
        <dbReference type="Pfam" id="PF01656"/>
    </source>
</evidence>
<dbReference type="InterPro" id="IPR004484">
    <property type="entry name" value="CbiA/CobB_synth"/>
</dbReference>
<evidence type="ECO:0000256" key="7">
    <source>
        <dbReference type="HAMAP-Rule" id="MF_00027"/>
    </source>
</evidence>
<dbReference type="Gene3D" id="3.40.50.880">
    <property type="match status" value="1"/>
</dbReference>
<evidence type="ECO:0000256" key="2">
    <source>
        <dbReference type="ARBA" id="ARBA00022598"/>
    </source>
</evidence>
<evidence type="ECO:0000256" key="6">
    <source>
        <dbReference type="ARBA" id="ARBA00022962"/>
    </source>
</evidence>
<dbReference type="PANTHER" id="PTHR43873:SF1">
    <property type="entry name" value="COBYRINATE A,C-DIAMIDE SYNTHASE"/>
    <property type="match status" value="1"/>
</dbReference>
<evidence type="ECO:0000259" key="9">
    <source>
        <dbReference type="Pfam" id="PF07685"/>
    </source>
</evidence>
<keyword evidence="3 7" id="KW-0547">Nucleotide-binding</keyword>
<dbReference type="Proteomes" id="UP001199296">
    <property type="component" value="Unassembled WGS sequence"/>
</dbReference>
<dbReference type="InterPro" id="IPR027417">
    <property type="entry name" value="P-loop_NTPase"/>
</dbReference>
<dbReference type="SUPFAM" id="SSF52317">
    <property type="entry name" value="Class I glutamine amidotransferase-like"/>
    <property type="match status" value="1"/>
</dbReference>
<comment type="similarity">
    <text evidence="7">Belongs to the CobB/CbiA family.</text>
</comment>
<feature type="site" description="Increases nucleophilicity of active site Cys" evidence="7">
    <location>
        <position position="448"/>
    </location>
</feature>
<dbReference type="InterPro" id="IPR029062">
    <property type="entry name" value="Class_I_gatase-like"/>
</dbReference>
<comment type="miscellaneous">
    <text evidence="7">The a and c carboxylates of cobyrinate are activated for nucleophilic attack via formation of a phosphorylated intermediate by ATP. CbiA catalyzes first the amidation of the c-carboxylate, and then that of the a-carboxylate.</text>
</comment>
<evidence type="ECO:0000313" key="10">
    <source>
        <dbReference type="EMBL" id="MCC3145476.1"/>
    </source>
</evidence>
<feature type="domain" description="CobB/CobQ-like glutamine amidotransferase" evidence="9">
    <location>
        <begin position="267"/>
        <end position="454"/>
    </location>
</feature>
<organism evidence="10 11">
    <name type="scientific">Halanaerobium polyolivorans</name>
    <dbReference type="NCBI Taxonomy" id="2886943"/>
    <lineage>
        <taxon>Bacteria</taxon>
        <taxon>Bacillati</taxon>
        <taxon>Bacillota</taxon>
        <taxon>Clostridia</taxon>
        <taxon>Halanaerobiales</taxon>
        <taxon>Halanaerobiaceae</taxon>
        <taxon>Halanaerobium</taxon>
    </lineage>
</organism>
<feature type="domain" description="CobQ/CobB/MinD/ParA nucleotide binding" evidence="8">
    <location>
        <begin position="7"/>
        <end position="192"/>
    </location>
</feature>
<dbReference type="GO" id="GO:0005524">
    <property type="term" value="F:ATP binding"/>
    <property type="evidence" value="ECO:0007669"/>
    <property type="project" value="UniProtKB-UniRule"/>
</dbReference>
<accession>A0AAW4X0Z4</accession>
<dbReference type="HAMAP" id="MF_00027">
    <property type="entry name" value="CobB_CbiA"/>
    <property type="match status" value="1"/>
</dbReference>
<dbReference type="NCBIfam" id="TIGR00379">
    <property type="entry name" value="cobB"/>
    <property type="match status" value="1"/>
</dbReference>
<comment type="catalytic activity">
    <reaction evidence="7">
        <text>cob(II)yrinate + 2 L-glutamine + 2 ATP + 2 H2O = cob(II)yrinate a,c diamide + 2 L-glutamate + 2 ADP + 2 phosphate + 2 H(+)</text>
        <dbReference type="Rhea" id="RHEA:26289"/>
        <dbReference type="ChEBI" id="CHEBI:15377"/>
        <dbReference type="ChEBI" id="CHEBI:15378"/>
        <dbReference type="ChEBI" id="CHEBI:29985"/>
        <dbReference type="ChEBI" id="CHEBI:30616"/>
        <dbReference type="ChEBI" id="CHEBI:43474"/>
        <dbReference type="ChEBI" id="CHEBI:58359"/>
        <dbReference type="ChEBI" id="CHEBI:58537"/>
        <dbReference type="ChEBI" id="CHEBI:58894"/>
        <dbReference type="ChEBI" id="CHEBI:456216"/>
        <dbReference type="EC" id="6.3.5.11"/>
    </reaction>
</comment>
<dbReference type="Pfam" id="PF01656">
    <property type="entry name" value="CbiA"/>
    <property type="match status" value="1"/>
</dbReference>
<proteinExistence type="inferred from homology"/>
<comment type="cofactor">
    <cofactor evidence="1 7">
        <name>Mg(2+)</name>
        <dbReference type="ChEBI" id="CHEBI:18420"/>
    </cofactor>
</comment>
<comment type="domain">
    <text evidence="7">Comprises of two domains. The C-terminal domain contains the binding site for glutamine and catalyzes the hydrolysis of this substrate to glutamate and ammonia. The N-terminal domain is anticipated to bind ATP and cobyrinate and catalyzes the ultimate synthesis of the diamide product. The ammonia produced via the glutaminase domain is probably translocated to the adjacent domain via a molecular tunnel, where it reacts with an activated intermediate.</text>
</comment>
<reference evidence="10 11" key="1">
    <citation type="submission" date="2021-10" db="EMBL/GenBank/DDBJ databases">
        <authorList>
            <person name="Grouzdev D.S."/>
            <person name="Pantiukh K.S."/>
            <person name="Krutkina M.S."/>
        </authorList>
    </citation>
    <scope>NUCLEOTIDE SEQUENCE [LARGE SCALE GENOMIC DNA]</scope>
    <source>
        <strain evidence="10 11">Z-7514</strain>
    </source>
</reference>
<sequence>MNRNRLLIAGSRSGVGKTTISLGIMRALKKRGLKVQPFKVGPDYIDPGFHTLMCENNSYNLDSYFLGRKGVKEIFLKNSAEADISIIEGVMGLYDGRGADSESSSAEIAKILEAPVILVIDAGKLAQSAAAIVYGYKNYDSELNLKGVIINNISSQRHYRLLKEAVESEKVGVEVLGYLPRNIEIELPERHLGLVPADESSGVIDYGEKLSSLIEEYIDLERIKVLASSAKDLTLEESKSKKITSAKIDTNFISDEFKNRVLNNQIKIGVAYDQAFNFYYQSNFDMLKDAGAEIIYFSPINDKSLVDVDFLYLGGGFPESFLEELSANSAFKNDFLAKVKSGLPLYAECGGLMYLCSSIKNFDGKSYAMCSLFPVDVEMTDSLQEMGYREIESISNNILFKNGEKARGHVFHYSKLSGPINELESNFQYQNSRGGYSVNDNVLASYLHLHFASNPKIVKNILQSALEYKQNWEG</sequence>
<keyword evidence="6 7" id="KW-0315">Glutamine amidotransferase</keyword>
<dbReference type="CDD" id="cd05388">
    <property type="entry name" value="CobB_N"/>
    <property type="match status" value="1"/>
</dbReference>
<dbReference type="GO" id="GO:0042242">
    <property type="term" value="F:cobyrinic acid a,c-diamide synthase activity"/>
    <property type="evidence" value="ECO:0007669"/>
    <property type="project" value="UniProtKB-UniRule"/>
</dbReference>
<keyword evidence="7" id="KW-0169">Cobalamin biosynthesis</keyword>
<dbReference type="InterPro" id="IPR011698">
    <property type="entry name" value="GATase_3"/>
</dbReference>
<dbReference type="InterPro" id="IPR002586">
    <property type="entry name" value="CobQ/CobB/MinD/ParA_Nub-bd_dom"/>
</dbReference>
<dbReference type="Gene3D" id="3.40.50.300">
    <property type="entry name" value="P-loop containing nucleotide triphosphate hydrolases"/>
    <property type="match status" value="2"/>
</dbReference>
<dbReference type="NCBIfam" id="NF002204">
    <property type="entry name" value="PRK01077.1"/>
    <property type="match status" value="1"/>
</dbReference>
<dbReference type="GO" id="GO:0009236">
    <property type="term" value="P:cobalamin biosynthetic process"/>
    <property type="evidence" value="ECO:0007669"/>
    <property type="project" value="UniProtKB-UniRule"/>
</dbReference>
<comment type="pathway">
    <text evidence="7">Cofactor biosynthesis; adenosylcobalamin biosynthesis; cob(II)yrinate a,c-diamide from sirohydrochlorin (anaerobic route): step 10/10.</text>
</comment>
<evidence type="ECO:0000256" key="1">
    <source>
        <dbReference type="ARBA" id="ARBA00001946"/>
    </source>
</evidence>
<dbReference type="PANTHER" id="PTHR43873">
    <property type="entry name" value="COBYRINATE A,C-DIAMIDE SYNTHASE"/>
    <property type="match status" value="1"/>
</dbReference>
<evidence type="ECO:0000256" key="4">
    <source>
        <dbReference type="ARBA" id="ARBA00022840"/>
    </source>
</evidence>
<dbReference type="CDD" id="cd03130">
    <property type="entry name" value="GATase1_CobB"/>
    <property type="match status" value="1"/>
</dbReference>
<feature type="active site" description="Nucleophile" evidence="7">
    <location>
        <position position="349"/>
    </location>
</feature>
<dbReference type="PROSITE" id="PS51274">
    <property type="entry name" value="GATASE_COBBQ"/>
    <property type="match status" value="1"/>
</dbReference>
<dbReference type="AlphaFoldDB" id="A0AAW4X0Z4"/>
<evidence type="ECO:0000313" key="11">
    <source>
        <dbReference type="Proteomes" id="UP001199296"/>
    </source>
</evidence>
<evidence type="ECO:0000256" key="3">
    <source>
        <dbReference type="ARBA" id="ARBA00022741"/>
    </source>
</evidence>